<organism evidence="9 10">
    <name type="scientific">Fluviicola chungangensis</name>
    <dbReference type="NCBI Taxonomy" id="2597671"/>
    <lineage>
        <taxon>Bacteria</taxon>
        <taxon>Pseudomonadati</taxon>
        <taxon>Bacteroidota</taxon>
        <taxon>Flavobacteriia</taxon>
        <taxon>Flavobacteriales</taxon>
        <taxon>Crocinitomicaceae</taxon>
        <taxon>Fluviicola</taxon>
    </lineage>
</organism>
<feature type="transmembrane region" description="Helical" evidence="7">
    <location>
        <begin position="69"/>
        <end position="91"/>
    </location>
</feature>
<dbReference type="Pfam" id="PF22777">
    <property type="entry name" value="VKGC_lumenal_dom"/>
    <property type="match status" value="1"/>
</dbReference>
<dbReference type="InterPro" id="IPR053935">
    <property type="entry name" value="VKGC_lumenal_dom"/>
</dbReference>
<feature type="transmembrane region" description="Helical" evidence="7">
    <location>
        <begin position="112"/>
        <end position="134"/>
    </location>
</feature>
<dbReference type="SMART" id="SM00752">
    <property type="entry name" value="HTTM"/>
    <property type="match status" value="1"/>
</dbReference>
<feature type="transmembrane region" description="Helical" evidence="7">
    <location>
        <begin position="21"/>
        <end position="39"/>
    </location>
</feature>
<accession>A0A556MRM1</accession>
<proteinExistence type="predicted"/>
<name>A0A556MRM1_9FLAO</name>
<evidence type="ECO:0000313" key="10">
    <source>
        <dbReference type="Proteomes" id="UP000316008"/>
    </source>
</evidence>
<protein>
    <submittedName>
        <fullName evidence="9">HTTM domain-containing protein</fullName>
    </submittedName>
</protein>
<dbReference type="InterPro" id="IPR011020">
    <property type="entry name" value="HTTM-like"/>
</dbReference>
<evidence type="ECO:0000256" key="5">
    <source>
        <dbReference type="ARBA" id="ARBA00023157"/>
    </source>
</evidence>
<evidence type="ECO:0000256" key="4">
    <source>
        <dbReference type="ARBA" id="ARBA00023136"/>
    </source>
</evidence>
<dbReference type="InterPro" id="IPR007782">
    <property type="entry name" value="VKG_COase"/>
</dbReference>
<dbReference type="RefSeq" id="WP_144333393.1">
    <property type="nucleotide sequence ID" value="NZ_VLPL01000005.1"/>
</dbReference>
<keyword evidence="6" id="KW-0456">Lyase</keyword>
<evidence type="ECO:0000256" key="1">
    <source>
        <dbReference type="ARBA" id="ARBA00004127"/>
    </source>
</evidence>
<dbReference type="PANTHER" id="PTHR12639:SF7">
    <property type="entry name" value="HTTM DOMAIN-CONTAINING PROTEIN"/>
    <property type="match status" value="1"/>
</dbReference>
<reference evidence="9 10" key="1">
    <citation type="submission" date="2019-07" db="EMBL/GenBank/DDBJ databases">
        <authorList>
            <person name="Huq M.A."/>
        </authorList>
    </citation>
    <scope>NUCLEOTIDE SEQUENCE [LARGE SCALE GENOMIC DNA]</scope>
    <source>
        <strain evidence="9 10">MAH-3</strain>
    </source>
</reference>
<evidence type="ECO:0000313" key="9">
    <source>
        <dbReference type="EMBL" id="TSJ42438.1"/>
    </source>
</evidence>
<evidence type="ECO:0000256" key="2">
    <source>
        <dbReference type="ARBA" id="ARBA00022692"/>
    </source>
</evidence>
<dbReference type="AlphaFoldDB" id="A0A556MRM1"/>
<dbReference type="InterPro" id="IPR053934">
    <property type="entry name" value="HTTM_dom"/>
</dbReference>
<evidence type="ECO:0000259" key="8">
    <source>
        <dbReference type="SMART" id="SM00752"/>
    </source>
</evidence>
<evidence type="ECO:0000256" key="7">
    <source>
        <dbReference type="SAM" id="Phobius"/>
    </source>
</evidence>
<dbReference type="OrthoDB" id="341137at2"/>
<dbReference type="EMBL" id="VLPL01000005">
    <property type="protein sequence ID" value="TSJ42438.1"/>
    <property type="molecule type" value="Genomic_DNA"/>
</dbReference>
<dbReference type="Pfam" id="PF05090">
    <property type="entry name" value="HTTM"/>
    <property type="match status" value="1"/>
</dbReference>
<dbReference type="GO" id="GO:0019842">
    <property type="term" value="F:vitamin binding"/>
    <property type="evidence" value="ECO:0007669"/>
    <property type="project" value="TreeGrafter"/>
</dbReference>
<dbReference type="GO" id="GO:0012505">
    <property type="term" value="C:endomembrane system"/>
    <property type="evidence" value="ECO:0007669"/>
    <property type="project" value="UniProtKB-SubCell"/>
</dbReference>
<feature type="domain" description="HTTM-like" evidence="8">
    <location>
        <begin position="12"/>
        <end position="272"/>
    </location>
</feature>
<feature type="transmembrane region" description="Helical" evidence="7">
    <location>
        <begin position="300"/>
        <end position="321"/>
    </location>
</feature>
<keyword evidence="5" id="KW-1015">Disulfide bond</keyword>
<keyword evidence="10" id="KW-1185">Reference proteome</keyword>
<keyword evidence="3 7" id="KW-1133">Transmembrane helix</keyword>
<comment type="caution">
    <text evidence="9">The sequence shown here is derived from an EMBL/GenBank/DDBJ whole genome shotgun (WGS) entry which is preliminary data.</text>
</comment>
<dbReference type="PANTHER" id="PTHR12639">
    <property type="entry name" value="VITAMIN K-DEPENDENT GAMMA-CARBOXYLASE"/>
    <property type="match status" value="1"/>
</dbReference>
<dbReference type="Proteomes" id="UP000316008">
    <property type="component" value="Unassembled WGS sequence"/>
</dbReference>
<dbReference type="GO" id="GO:0008488">
    <property type="term" value="F:gamma-glutamyl carboxylase activity"/>
    <property type="evidence" value="ECO:0007669"/>
    <property type="project" value="InterPro"/>
</dbReference>
<keyword evidence="2 7" id="KW-0812">Transmembrane</keyword>
<gene>
    <name evidence="9" type="ORF">FO442_11775</name>
</gene>
<evidence type="ECO:0000256" key="6">
    <source>
        <dbReference type="ARBA" id="ARBA00023239"/>
    </source>
</evidence>
<comment type="subcellular location">
    <subcellularLocation>
        <location evidence="1">Endomembrane system</location>
        <topology evidence="1">Multi-pass membrane protein</topology>
    </subcellularLocation>
</comment>
<evidence type="ECO:0000256" key="3">
    <source>
        <dbReference type="ARBA" id="ARBA00022989"/>
    </source>
</evidence>
<sequence length="455" mass="53930">MGIKERWAGFLFREVSITPLIAFRIVIGSLFLFSTLRFLSNGWVKQLYIDPPFHFSYLGFDWVKPLPGYWMYLPFIVMVIASLGIILGAFYRISTSLFFLAFTYVELLDKSYYLNHYYFVSLVSFILIWLPAQAQFSLDAKRHPSIRRNTIPNWPVFLLQFQLGIVYCFAGIAKVNSDWLLEAQPLRMWLQAFRDLPLVGDLLASSWVAFVFSWFSCFYDLTIPFFLSNSKTRNLAYVFVVVFHILTWLLFPIGVFPWVMIFSTLIFFPASFHNKWLNVLKKWVRWTDNTQPGRHSTSRIVIGCISFFLIIQILIPFRYLLYPDNLFWHEEGFRFSWRVMLMEKKGYATFYVEDRISRKSIEITNSDYLSPQQIDQMSRQPDMILQFAHFLGKKYRDTTLHFGSKSVHLSRPRVTADVYVTLNGRPNQHFVSRETDLMQEEYNLKHRKWILPLEN</sequence>
<feature type="transmembrane region" description="Helical" evidence="7">
    <location>
        <begin position="235"/>
        <end position="268"/>
    </location>
</feature>
<keyword evidence="4 7" id="KW-0472">Membrane</keyword>